<feature type="region of interest" description="Disordered" evidence="1">
    <location>
        <begin position="417"/>
        <end position="491"/>
    </location>
</feature>
<evidence type="ECO:0000313" key="4">
    <source>
        <dbReference type="Proteomes" id="UP000562929"/>
    </source>
</evidence>
<accession>A0A8H4QBJ8</accession>
<feature type="compositionally biased region" description="Polar residues" evidence="1">
    <location>
        <begin position="451"/>
        <end position="463"/>
    </location>
</feature>
<dbReference type="OrthoDB" id="2322499at2759"/>
<feature type="domain" description="DUF7892" evidence="2">
    <location>
        <begin position="495"/>
        <end position="637"/>
    </location>
</feature>
<protein>
    <submittedName>
        <fullName evidence="3">F-box domain containing protein</fullName>
    </submittedName>
</protein>
<evidence type="ECO:0000259" key="2">
    <source>
        <dbReference type="Pfam" id="PF25422"/>
    </source>
</evidence>
<comment type="caution">
    <text evidence="3">The sequence shown here is derived from an EMBL/GenBank/DDBJ whole genome shotgun (WGS) entry which is preliminary data.</text>
</comment>
<dbReference type="Proteomes" id="UP000562929">
    <property type="component" value="Unassembled WGS sequence"/>
</dbReference>
<dbReference type="AlphaFoldDB" id="A0A8H4QBJ8"/>
<feature type="region of interest" description="Disordered" evidence="1">
    <location>
        <begin position="249"/>
        <end position="281"/>
    </location>
</feature>
<dbReference type="Pfam" id="PF25422">
    <property type="entry name" value="DUF7892"/>
    <property type="match status" value="1"/>
</dbReference>
<keyword evidence="4" id="KW-1185">Reference proteome</keyword>
<proteinExistence type="predicted"/>
<feature type="compositionally biased region" description="Basic and acidic residues" evidence="1">
    <location>
        <begin position="260"/>
        <end position="269"/>
    </location>
</feature>
<gene>
    <name evidence="3" type="ORF">GQ602_000134</name>
</gene>
<name>A0A8H4QBJ8_9HYPO</name>
<feature type="region of interest" description="Disordered" evidence="1">
    <location>
        <begin position="804"/>
        <end position="836"/>
    </location>
</feature>
<feature type="region of interest" description="Disordered" evidence="1">
    <location>
        <begin position="199"/>
        <end position="222"/>
    </location>
</feature>
<feature type="compositionally biased region" description="Basic and acidic residues" evidence="1">
    <location>
        <begin position="804"/>
        <end position="813"/>
    </location>
</feature>
<evidence type="ECO:0000313" key="3">
    <source>
        <dbReference type="EMBL" id="KAF4594521.1"/>
    </source>
</evidence>
<organism evidence="3 4">
    <name type="scientific">Ophiocordyceps camponoti-floridani</name>
    <dbReference type="NCBI Taxonomy" id="2030778"/>
    <lineage>
        <taxon>Eukaryota</taxon>
        <taxon>Fungi</taxon>
        <taxon>Dikarya</taxon>
        <taxon>Ascomycota</taxon>
        <taxon>Pezizomycotina</taxon>
        <taxon>Sordariomycetes</taxon>
        <taxon>Hypocreomycetidae</taxon>
        <taxon>Hypocreales</taxon>
        <taxon>Ophiocordycipitaceae</taxon>
        <taxon>Ophiocordyceps</taxon>
    </lineage>
</organism>
<evidence type="ECO:0000256" key="1">
    <source>
        <dbReference type="SAM" id="MobiDB-lite"/>
    </source>
</evidence>
<sequence length="836" mass="91049">MVACGNCLSEAVVKEADLLFSSSTPLFLLAGLSVAFLSSDLHVIPYQVLSSCKDPLHAEVNKVFLPEQAKAITAEFEAVSSLGISTKDGWLLGLEARGKIAFADHARWDKWLVSGGVHKMRTCLQSSSLFPSKAPSATAGAAPVVRPSLVSPHAALVASAPEPKSAAQGPAAVSHAQTAGAEQAKTKIRVLIDSMKPSTTVSQGADSLKASPQAAATSEKSLRIIDASKSHPKVDDRSKANLQAVTTSRGNPKVFGYPEAKPEVADKSKANPQVVGKSKMKGGSASEDAALASVKSTIASLADEVIHSWNRRQKVSDALAPEFAAAVLLEVRRRFLADIAPGGGQHQFLTLKDMVWIADNKISKYTRPNTSIFWCNGCQERANTYKIQGVIQHYADKHTKSFSSGKTVVNWSAEWSETPPFDPHPQRRMPGLAIPKSKQPKKASEKKANPAPSSAKSVPQSNTAQPSRSQPQLPPPAPAPSGRKKLPPAEKAARSQYIKRLNFMADSCKQIWDRMDKVVQLHDAAKAYLLVHYIVREVESKFPDRARIDIFYDGLSHERKMQDTRSLKCLHCRACGLDSEDQKPLSLLQLVEHFRARHEDSLDWRVDMMSPPAGRASFGLMESLAKSPAVLALAADALPHFLAVSSGPSSQRVATYAGSPSASFDSPRMDLQPAGSFYSRWDQVERYPYGDRSREPMVMRDGGSGAHDQPANSALGALVPFDQRHVGPDDAVIRHRSMAYAHPDRQPRREYVTHRRYSDQAADSFQPVDVRGRGQMDYALPRLPPAGVVQAQARGHVVMPGVEWRQDKEEYDPRYPAANDGNHGNHGRGRVRDSSA</sequence>
<reference evidence="3 4" key="1">
    <citation type="journal article" date="2020" name="G3 (Bethesda)">
        <title>Genetic Underpinnings of Host Manipulation by Ophiocordyceps as Revealed by Comparative Transcriptomics.</title>
        <authorList>
            <person name="Will I."/>
            <person name="Das B."/>
            <person name="Trinh T."/>
            <person name="Brachmann A."/>
            <person name="Ohm R.A."/>
            <person name="de Bekker C."/>
        </authorList>
    </citation>
    <scope>NUCLEOTIDE SEQUENCE [LARGE SCALE GENOMIC DNA]</scope>
    <source>
        <strain evidence="3 4">EC05</strain>
    </source>
</reference>
<dbReference type="InterPro" id="IPR057214">
    <property type="entry name" value="DUF7892"/>
</dbReference>
<dbReference type="EMBL" id="JAACLJ010000001">
    <property type="protein sequence ID" value="KAF4594521.1"/>
    <property type="molecule type" value="Genomic_DNA"/>
</dbReference>